<proteinExistence type="predicted"/>
<evidence type="ECO:0000313" key="3">
    <source>
        <dbReference type="Proteomes" id="UP000287651"/>
    </source>
</evidence>
<gene>
    <name evidence="2" type="ORF">B296_00016388</name>
</gene>
<dbReference type="AlphaFoldDB" id="A0A427A3Y0"/>
<comment type="caution">
    <text evidence="2">The sequence shown here is derived from an EMBL/GenBank/DDBJ whole genome shotgun (WGS) entry which is preliminary data.</text>
</comment>
<evidence type="ECO:0000256" key="1">
    <source>
        <dbReference type="SAM" id="MobiDB-lite"/>
    </source>
</evidence>
<dbReference type="EMBL" id="AMZH03003865">
    <property type="protein sequence ID" value="RRT70922.1"/>
    <property type="molecule type" value="Genomic_DNA"/>
</dbReference>
<evidence type="ECO:0000313" key="2">
    <source>
        <dbReference type="EMBL" id="RRT70922.1"/>
    </source>
</evidence>
<organism evidence="2 3">
    <name type="scientific">Ensete ventricosum</name>
    <name type="common">Abyssinian banana</name>
    <name type="synonym">Musa ensete</name>
    <dbReference type="NCBI Taxonomy" id="4639"/>
    <lineage>
        <taxon>Eukaryota</taxon>
        <taxon>Viridiplantae</taxon>
        <taxon>Streptophyta</taxon>
        <taxon>Embryophyta</taxon>
        <taxon>Tracheophyta</taxon>
        <taxon>Spermatophyta</taxon>
        <taxon>Magnoliopsida</taxon>
        <taxon>Liliopsida</taxon>
        <taxon>Zingiberales</taxon>
        <taxon>Musaceae</taxon>
        <taxon>Ensete</taxon>
    </lineage>
</organism>
<sequence>MSCGPTVVVTETRIPRSGTPDSELTGRLPAPSGSLPASPTLRTVTTTTMMIVMIARTAGRAI</sequence>
<feature type="compositionally biased region" description="Low complexity" evidence="1">
    <location>
        <begin position="28"/>
        <end position="40"/>
    </location>
</feature>
<name>A0A427A3Y0_ENSVE</name>
<accession>A0A427A3Y0</accession>
<reference evidence="2 3" key="1">
    <citation type="journal article" date="2014" name="Agronomy (Basel)">
        <title>A Draft Genome Sequence for Ensete ventricosum, the Drought-Tolerant Tree Against Hunger.</title>
        <authorList>
            <person name="Harrison J."/>
            <person name="Moore K.A."/>
            <person name="Paszkiewicz K."/>
            <person name="Jones T."/>
            <person name="Grant M."/>
            <person name="Ambacheew D."/>
            <person name="Muzemil S."/>
            <person name="Studholme D.J."/>
        </authorList>
    </citation>
    <scope>NUCLEOTIDE SEQUENCE [LARGE SCALE GENOMIC DNA]</scope>
</reference>
<dbReference type="Proteomes" id="UP000287651">
    <property type="component" value="Unassembled WGS sequence"/>
</dbReference>
<protein>
    <submittedName>
        <fullName evidence="2">Uncharacterized protein</fullName>
    </submittedName>
</protein>
<feature type="region of interest" description="Disordered" evidence="1">
    <location>
        <begin position="1"/>
        <end position="40"/>
    </location>
</feature>